<feature type="transmembrane region" description="Helical" evidence="5">
    <location>
        <begin position="406"/>
        <end position="425"/>
    </location>
</feature>
<dbReference type="Pfam" id="PF04932">
    <property type="entry name" value="Wzy_C"/>
    <property type="match status" value="1"/>
</dbReference>
<dbReference type="GO" id="GO:0016020">
    <property type="term" value="C:membrane"/>
    <property type="evidence" value="ECO:0007669"/>
    <property type="project" value="UniProtKB-SubCell"/>
</dbReference>
<dbReference type="GO" id="GO:0016874">
    <property type="term" value="F:ligase activity"/>
    <property type="evidence" value="ECO:0007669"/>
    <property type="project" value="UniProtKB-KW"/>
</dbReference>
<dbReference type="PANTHER" id="PTHR37422">
    <property type="entry name" value="TEICHURONIC ACID BIOSYNTHESIS PROTEIN TUAE"/>
    <property type="match status" value="1"/>
</dbReference>
<evidence type="ECO:0000256" key="1">
    <source>
        <dbReference type="ARBA" id="ARBA00004141"/>
    </source>
</evidence>
<keyword evidence="7" id="KW-0436">Ligase</keyword>
<keyword evidence="2 5" id="KW-0812">Transmembrane</keyword>
<feature type="transmembrane region" description="Helical" evidence="5">
    <location>
        <begin position="348"/>
        <end position="366"/>
    </location>
</feature>
<dbReference type="EMBL" id="JAAMRR010000417">
    <property type="protein sequence ID" value="NGX95156.1"/>
    <property type="molecule type" value="Genomic_DNA"/>
</dbReference>
<dbReference type="Proteomes" id="UP000480266">
    <property type="component" value="Unassembled WGS sequence"/>
</dbReference>
<feature type="transmembrane region" description="Helical" evidence="5">
    <location>
        <begin position="179"/>
        <end position="198"/>
    </location>
</feature>
<gene>
    <name evidence="7" type="ORF">G4V63_07985</name>
</gene>
<dbReference type="InterPro" id="IPR051533">
    <property type="entry name" value="WaaL-like"/>
</dbReference>
<reference evidence="7" key="1">
    <citation type="submission" date="2020-02" db="EMBL/GenBank/DDBJ databases">
        <title>Draft genome sequence of Candidatus Afipia apatlaquensis IBT-C3, a potential strain for decolorization of textile dyes.</title>
        <authorList>
            <person name="Sanchez-Reyes A."/>
            <person name="Breton-Deval L."/>
            <person name="Mangelson H."/>
            <person name="Sanchez-Flores A."/>
        </authorList>
    </citation>
    <scope>NUCLEOTIDE SEQUENCE [LARGE SCALE GENOMIC DNA]</scope>
    <source>
        <strain evidence="7">IBT-C3</strain>
    </source>
</reference>
<evidence type="ECO:0000256" key="2">
    <source>
        <dbReference type="ARBA" id="ARBA00022692"/>
    </source>
</evidence>
<feature type="transmembrane region" description="Helical" evidence="5">
    <location>
        <begin position="80"/>
        <end position="99"/>
    </location>
</feature>
<keyword evidence="4 5" id="KW-0472">Membrane</keyword>
<dbReference type="AlphaFoldDB" id="A0A7C9RHR5"/>
<dbReference type="InterPro" id="IPR007016">
    <property type="entry name" value="O-antigen_ligase-rel_domated"/>
</dbReference>
<feature type="transmembrane region" description="Helical" evidence="5">
    <location>
        <begin position="205"/>
        <end position="223"/>
    </location>
</feature>
<name>A0A7C9RHR5_9BRAD</name>
<evidence type="ECO:0000256" key="4">
    <source>
        <dbReference type="ARBA" id="ARBA00023136"/>
    </source>
</evidence>
<feature type="transmembrane region" description="Helical" evidence="5">
    <location>
        <begin position="378"/>
        <end position="400"/>
    </location>
</feature>
<comment type="caution">
    <text evidence="7">The sequence shown here is derived from an EMBL/GenBank/DDBJ whole genome shotgun (WGS) entry which is preliminary data.</text>
</comment>
<evidence type="ECO:0000313" key="8">
    <source>
        <dbReference type="Proteomes" id="UP000480266"/>
    </source>
</evidence>
<evidence type="ECO:0000313" key="7">
    <source>
        <dbReference type="EMBL" id="NGX95156.1"/>
    </source>
</evidence>
<accession>A0A7C9RHR5</accession>
<feature type="transmembrane region" description="Helical" evidence="5">
    <location>
        <begin position="229"/>
        <end position="245"/>
    </location>
</feature>
<feature type="domain" description="O-antigen ligase-related" evidence="6">
    <location>
        <begin position="213"/>
        <end position="362"/>
    </location>
</feature>
<dbReference type="PANTHER" id="PTHR37422:SF13">
    <property type="entry name" value="LIPOPOLYSACCHARIDE BIOSYNTHESIS PROTEIN PA4999-RELATED"/>
    <property type="match status" value="1"/>
</dbReference>
<evidence type="ECO:0000259" key="6">
    <source>
        <dbReference type="Pfam" id="PF04932"/>
    </source>
</evidence>
<sequence length="438" mass="47575">MYAAIKRELADVWLGFFVWTGPNRPAAQAARRKGTENFAVIAAAVLPWSTSLASVCGLAFLLGFLSTIRPAAFLRSLKHPASLTALALCLIAVLGVFWADGISWAERFRGLTPMAKLLGVPVLIYYFSQSDRGRYVLYAFVASCVILMLYSWVVLYWPALSIHYKSDQPGVPVKNYIDQSQGFAFCAFALAAVAVDGLRRQRQALAISAAIIAAALLANLAFVNVSRTALVYCPVLAVFFAYRYLGRMHFWIACLALVVTTAGLWTISSNLQHKVSAAFSEYRAAQKEAGSTSVGQRLELWNKSIELFKTAPVIGHGTGAAKPLLTRDIPKQAASPANTSGNPHNQTLLFAIQWGLLGVLVLYAMWGVHLLTFRGEGVVAWIGLVAVVQNILSSLFNSHLSDFYQGWLYVLAVGIAAGTLTRTAAPQQRAAVLSLNRS</sequence>
<evidence type="ECO:0000256" key="5">
    <source>
        <dbReference type="SAM" id="Phobius"/>
    </source>
</evidence>
<keyword evidence="8" id="KW-1185">Reference proteome</keyword>
<feature type="transmembrane region" description="Helical" evidence="5">
    <location>
        <begin position="135"/>
        <end position="159"/>
    </location>
</feature>
<keyword evidence="3 5" id="KW-1133">Transmembrane helix</keyword>
<evidence type="ECO:0000256" key="3">
    <source>
        <dbReference type="ARBA" id="ARBA00022989"/>
    </source>
</evidence>
<protein>
    <submittedName>
        <fullName evidence="7">O-antigen ligase family protein</fullName>
    </submittedName>
</protein>
<comment type="subcellular location">
    <subcellularLocation>
        <location evidence="1">Membrane</location>
        <topology evidence="1">Multi-pass membrane protein</topology>
    </subcellularLocation>
</comment>
<organism evidence="7 8">
    <name type="scientific">Candidatus Afipia apatlaquensis</name>
    <dbReference type="NCBI Taxonomy" id="2712852"/>
    <lineage>
        <taxon>Bacteria</taxon>
        <taxon>Pseudomonadati</taxon>
        <taxon>Pseudomonadota</taxon>
        <taxon>Alphaproteobacteria</taxon>
        <taxon>Hyphomicrobiales</taxon>
        <taxon>Nitrobacteraceae</taxon>
        <taxon>Afipia</taxon>
    </lineage>
</organism>
<proteinExistence type="predicted"/>
<feature type="transmembrane region" description="Helical" evidence="5">
    <location>
        <begin position="39"/>
        <end position="68"/>
    </location>
</feature>
<feature type="transmembrane region" description="Helical" evidence="5">
    <location>
        <begin position="250"/>
        <end position="267"/>
    </location>
</feature>